<reference evidence="1 2" key="1">
    <citation type="submission" date="2024-02" db="EMBL/GenBank/DDBJ databases">
        <title>High-quality chromosome-scale genome assembly of Pensacola bahiagrass (Paspalum notatum Flugge var. saurae).</title>
        <authorList>
            <person name="Vega J.M."/>
            <person name="Podio M."/>
            <person name="Orjuela J."/>
            <person name="Siena L.A."/>
            <person name="Pessino S.C."/>
            <person name="Combes M.C."/>
            <person name="Mariac C."/>
            <person name="Albertini E."/>
            <person name="Pupilli F."/>
            <person name="Ortiz J.P.A."/>
            <person name="Leblanc O."/>
        </authorList>
    </citation>
    <scope>NUCLEOTIDE SEQUENCE [LARGE SCALE GENOMIC DNA]</scope>
    <source>
        <strain evidence="1">R1</strain>
        <tissue evidence="1">Leaf</tissue>
    </source>
</reference>
<gene>
    <name evidence="1" type="ORF">U9M48_003986</name>
</gene>
<sequence>MTTGVFLSNKKRSSTRGPTIADFIPYHCRNAGSHSRSNQGVIPHSVDGGLSILQYTDDTMIFMDHDLEEVMNMKLLLCAFEQILSLKINFRKSEIFCFGQAKEDGSSYAHLFSYKVGSFPFRYLGIPLHYRKLCNAN</sequence>
<evidence type="ECO:0008006" key="3">
    <source>
        <dbReference type="Google" id="ProtNLM"/>
    </source>
</evidence>
<organism evidence="1 2">
    <name type="scientific">Paspalum notatum var. saurae</name>
    <dbReference type="NCBI Taxonomy" id="547442"/>
    <lineage>
        <taxon>Eukaryota</taxon>
        <taxon>Viridiplantae</taxon>
        <taxon>Streptophyta</taxon>
        <taxon>Embryophyta</taxon>
        <taxon>Tracheophyta</taxon>
        <taxon>Spermatophyta</taxon>
        <taxon>Magnoliopsida</taxon>
        <taxon>Liliopsida</taxon>
        <taxon>Poales</taxon>
        <taxon>Poaceae</taxon>
        <taxon>PACMAD clade</taxon>
        <taxon>Panicoideae</taxon>
        <taxon>Andropogonodae</taxon>
        <taxon>Paspaleae</taxon>
        <taxon>Paspalinae</taxon>
        <taxon>Paspalum</taxon>
    </lineage>
</organism>
<dbReference type="PANTHER" id="PTHR33116">
    <property type="entry name" value="REVERSE TRANSCRIPTASE ZINC-BINDING DOMAIN-CONTAINING PROTEIN-RELATED-RELATED"/>
    <property type="match status" value="1"/>
</dbReference>
<accession>A0AAQ3PJS6</accession>
<dbReference type="PANTHER" id="PTHR33116:SF87">
    <property type="entry name" value="OS01G0158850 PROTEIN"/>
    <property type="match status" value="1"/>
</dbReference>
<dbReference type="EMBL" id="CP144745">
    <property type="protein sequence ID" value="WVZ52992.1"/>
    <property type="molecule type" value="Genomic_DNA"/>
</dbReference>
<evidence type="ECO:0000313" key="2">
    <source>
        <dbReference type="Proteomes" id="UP001341281"/>
    </source>
</evidence>
<evidence type="ECO:0000313" key="1">
    <source>
        <dbReference type="EMBL" id="WVZ52992.1"/>
    </source>
</evidence>
<dbReference type="AlphaFoldDB" id="A0AAQ3PJS6"/>
<keyword evidence="2" id="KW-1185">Reference proteome</keyword>
<proteinExistence type="predicted"/>
<protein>
    <recommendedName>
        <fullName evidence="3">Reverse transcriptase domain-containing protein</fullName>
    </recommendedName>
</protein>
<dbReference type="Proteomes" id="UP001341281">
    <property type="component" value="Chromosome 01"/>
</dbReference>
<name>A0AAQ3PJS6_PASNO</name>